<dbReference type="RefSeq" id="WP_163942800.1">
    <property type="nucleotide sequence ID" value="NZ_JAAHBU010000079.1"/>
</dbReference>
<dbReference type="SUPFAM" id="SSF141371">
    <property type="entry name" value="PilZ domain-like"/>
    <property type="match status" value="1"/>
</dbReference>
<evidence type="ECO:0000313" key="4">
    <source>
        <dbReference type="Proteomes" id="UP000480410"/>
    </source>
</evidence>
<protein>
    <submittedName>
        <fullName evidence="3">PilZ domain-containing protein</fullName>
    </submittedName>
</protein>
<dbReference type="Pfam" id="PF07238">
    <property type="entry name" value="PilZ"/>
    <property type="match status" value="1"/>
</dbReference>
<comment type="caution">
    <text evidence="3">The sequence shown here is derived from an EMBL/GenBank/DDBJ whole genome shotgun (WGS) entry which is preliminary data.</text>
</comment>
<dbReference type="GO" id="GO:0035438">
    <property type="term" value="F:cyclic-di-GMP binding"/>
    <property type="evidence" value="ECO:0007669"/>
    <property type="project" value="InterPro"/>
</dbReference>
<sequence length="153" mass="17069">MHGFLPHPDDIPVQLTLRQSPSLFRQRLHTISLGGVACNHPRAYRRGMAVEMLIPSLGEQARYPGYVAWCQRQDDGYRVGIVFTDEQALFGARMSEQVCQIQHFCQQQDDSQGLPLDVEALAQQWVSLHASEFSAASLQHDGAMQATAMTLST</sequence>
<name>A0A6B3NP87_9PSED</name>
<feature type="domain" description="PilZ" evidence="1">
    <location>
        <begin position="11"/>
        <end position="85"/>
    </location>
</feature>
<proteinExistence type="predicted"/>
<dbReference type="AlphaFoldDB" id="A0A6B3NP87"/>
<dbReference type="Proteomes" id="UP000482634">
    <property type="component" value="Unassembled WGS sequence"/>
</dbReference>
<keyword evidence="5" id="KW-1185">Reference proteome</keyword>
<evidence type="ECO:0000313" key="2">
    <source>
        <dbReference type="EMBL" id="NER60089.1"/>
    </source>
</evidence>
<accession>A0A6M0CX86</accession>
<organism evidence="3 5">
    <name type="scientific">Pseudomonas brassicae</name>
    <dbReference type="NCBI Taxonomy" id="2708063"/>
    <lineage>
        <taxon>Bacteria</taxon>
        <taxon>Pseudomonadati</taxon>
        <taxon>Pseudomonadota</taxon>
        <taxon>Gammaproteobacteria</taxon>
        <taxon>Pseudomonadales</taxon>
        <taxon>Pseudomonadaceae</taxon>
        <taxon>Pseudomonas</taxon>
    </lineage>
</organism>
<evidence type="ECO:0000313" key="3">
    <source>
        <dbReference type="EMBL" id="NER63666.1"/>
    </source>
</evidence>
<evidence type="ECO:0000313" key="5">
    <source>
        <dbReference type="Proteomes" id="UP000482634"/>
    </source>
</evidence>
<dbReference type="EMBL" id="JAAHBV010000180">
    <property type="protein sequence ID" value="NER60089.1"/>
    <property type="molecule type" value="Genomic_DNA"/>
</dbReference>
<accession>A0A6B3NP87</accession>
<dbReference type="Proteomes" id="UP000480410">
    <property type="component" value="Unassembled WGS sequence"/>
</dbReference>
<dbReference type="InterPro" id="IPR009875">
    <property type="entry name" value="PilZ_domain"/>
</dbReference>
<dbReference type="EMBL" id="JAAHBU010000079">
    <property type="protein sequence ID" value="NER63666.1"/>
    <property type="molecule type" value="Genomic_DNA"/>
</dbReference>
<evidence type="ECO:0000259" key="1">
    <source>
        <dbReference type="Pfam" id="PF07238"/>
    </source>
</evidence>
<reference evidence="4 5" key="1">
    <citation type="submission" date="2020-02" db="EMBL/GenBank/DDBJ databases">
        <title>Broccoli isolated Pseudomonas sp.</title>
        <authorList>
            <person name="Fujikawa T."/>
            <person name="Sawada H."/>
        </authorList>
    </citation>
    <scope>NUCLEOTIDE SEQUENCE [LARGE SCALE GENOMIC DNA]</scope>
    <source>
        <strain evidence="3 5">MAFF212427</strain>
        <strain evidence="2 4">MAFF212428</strain>
    </source>
</reference>
<gene>
    <name evidence="2" type="ORF">G3435_09010</name>
    <name evidence="3" type="ORF">G3436_06850</name>
</gene>